<feature type="domain" description="LpxI N-terminal" evidence="2">
    <location>
        <begin position="2"/>
        <end position="125"/>
    </location>
</feature>
<dbReference type="InterPro" id="IPR041255">
    <property type="entry name" value="LpxI_N"/>
</dbReference>
<dbReference type="Gene3D" id="3.40.50.20">
    <property type="match status" value="1"/>
</dbReference>
<dbReference type="GO" id="GO:0016787">
    <property type="term" value="F:hydrolase activity"/>
    <property type="evidence" value="ECO:0007669"/>
    <property type="project" value="UniProtKB-KW"/>
</dbReference>
<name>A0ABT7FBR7_9RHOB</name>
<dbReference type="InterPro" id="IPR053174">
    <property type="entry name" value="LpxI"/>
</dbReference>
<sequence>MLAVIAGAGSLPAELVRHLPAPPVVCALDGFAPDHLNVDECFRLEKLGSFLAMLRQRGVTDICMAGAISRPAIDPAAIDAETMPLIPLLQAALKAGDDGALRGVIAIFEQAGFRMRAAHEIAPDLLPAPGCPTLRQPDAMAAADAGRAVGIVAAMSAADVGQCCVVQAGQALAIEGVFGTDWMLASLAQRPPGTRGGLLFKSPKPDQDRRVDLPTIGPGTVRSAAAAGLDGIVIEAGGVIVLDQPGVVAACDRAGLFLWVREPAG</sequence>
<reference evidence="3 4" key="1">
    <citation type="submission" date="2023-05" db="EMBL/GenBank/DDBJ databases">
        <title>Sedimentitalea sp. nov. JM2-8.</title>
        <authorList>
            <person name="Huang J."/>
        </authorList>
    </citation>
    <scope>NUCLEOTIDE SEQUENCE [LARGE SCALE GENOMIC DNA]</scope>
    <source>
        <strain evidence="3 4">JM2-8</strain>
    </source>
</reference>
<gene>
    <name evidence="3" type="primary">lpxI</name>
    <name evidence="3" type="ORF">QO034_05410</name>
</gene>
<dbReference type="EMBL" id="JASNJE010000004">
    <property type="protein sequence ID" value="MDK3072544.1"/>
    <property type="molecule type" value="Genomic_DNA"/>
</dbReference>
<dbReference type="RefSeq" id="WP_284484482.1">
    <property type="nucleotide sequence ID" value="NZ_JASNJE010000004.1"/>
</dbReference>
<feature type="domain" description="LpxI C-terminal" evidence="1">
    <location>
        <begin position="130"/>
        <end position="259"/>
    </location>
</feature>
<keyword evidence="4" id="KW-1185">Reference proteome</keyword>
<dbReference type="Pfam" id="PF06230">
    <property type="entry name" value="LpxI_C"/>
    <property type="match status" value="1"/>
</dbReference>
<dbReference type="InterPro" id="IPR010415">
    <property type="entry name" value="LpxI_C"/>
</dbReference>
<dbReference type="PANTHER" id="PTHR39962:SF1">
    <property type="entry name" value="LPXI FAMILY PROTEIN"/>
    <property type="match status" value="1"/>
</dbReference>
<accession>A0ABT7FBR7</accession>
<dbReference type="Gene3D" id="3.40.140.80">
    <property type="match status" value="1"/>
</dbReference>
<evidence type="ECO:0000313" key="4">
    <source>
        <dbReference type="Proteomes" id="UP001227126"/>
    </source>
</evidence>
<evidence type="ECO:0000313" key="3">
    <source>
        <dbReference type="EMBL" id="MDK3072544.1"/>
    </source>
</evidence>
<protein>
    <submittedName>
        <fullName evidence="3">UDP-2,3-diacylglucosamine diphosphatase LpxI</fullName>
        <ecNumber evidence="3">3.6.1.54</ecNumber>
    </submittedName>
</protein>
<dbReference type="InterPro" id="IPR043167">
    <property type="entry name" value="LpxI_C_sf"/>
</dbReference>
<keyword evidence="3" id="KW-0378">Hydrolase</keyword>
<evidence type="ECO:0000259" key="2">
    <source>
        <dbReference type="Pfam" id="PF17930"/>
    </source>
</evidence>
<dbReference type="Pfam" id="PF17930">
    <property type="entry name" value="LpxI_N"/>
    <property type="match status" value="1"/>
</dbReference>
<dbReference type="PANTHER" id="PTHR39962">
    <property type="entry name" value="BLL4848 PROTEIN"/>
    <property type="match status" value="1"/>
</dbReference>
<proteinExistence type="predicted"/>
<dbReference type="EC" id="3.6.1.54" evidence="3"/>
<organism evidence="3 4">
    <name type="scientific">Sedimentitalea xiamensis</name>
    <dbReference type="NCBI Taxonomy" id="3050037"/>
    <lineage>
        <taxon>Bacteria</taxon>
        <taxon>Pseudomonadati</taxon>
        <taxon>Pseudomonadota</taxon>
        <taxon>Alphaproteobacteria</taxon>
        <taxon>Rhodobacterales</taxon>
        <taxon>Paracoccaceae</taxon>
        <taxon>Sedimentitalea</taxon>
    </lineage>
</organism>
<evidence type="ECO:0000259" key="1">
    <source>
        <dbReference type="Pfam" id="PF06230"/>
    </source>
</evidence>
<dbReference type="Proteomes" id="UP001227126">
    <property type="component" value="Unassembled WGS sequence"/>
</dbReference>
<comment type="caution">
    <text evidence="3">The sequence shown here is derived from an EMBL/GenBank/DDBJ whole genome shotgun (WGS) entry which is preliminary data.</text>
</comment>